<evidence type="ECO:0000313" key="3">
    <source>
        <dbReference type="Proteomes" id="UP000701853"/>
    </source>
</evidence>
<dbReference type="EMBL" id="JAHUZN010000011">
    <property type="protein sequence ID" value="KAG8477499.1"/>
    <property type="molecule type" value="Genomic_DNA"/>
</dbReference>
<protein>
    <submittedName>
        <fullName evidence="2">Uncharacterized protein</fullName>
    </submittedName>
</protein>
<comment type="caution">
    <text evidence="2">The sequence shown here is derived from an EMBL/GenBank/DDBJ whole genome shotgun (WGS) entry which is preliminary data.</text>
</comment>
<accession>A0A8J5YX76</accession>
<evidence type="ECO:0000313" key="2">
    <source>
        <dbReference type="EMBL" id="KAG8477499.1"/>
    </source>
</evidence>
<feature type="region of interest" description="Disordered" evidence="1">
    <location>
        <begin position="1"/>
        <end position="25"/>
    </location>
</feature>
<feature type="compositionally biased region" description="Acidic residues" evidence="1">
    <location>
        <begin position="1"/>
        <end position="18"/>
    </location>
</feature>
<sequence>MVLEKEEENQVSEDEMESESPRDEKDVEGNICIKLTKEEKLRIKKKWSNTLIVKVFGKSVGFQHLSYNGNQLLEHAGFLQLIDLGLDYFLVKFACLEDYIKAIK</sequence>
<dbReference type="AlphaFoldDB" id="A0A8J5YX76"/>
<keyword evidence="3" id="KW-1185">Reference proteome</keyword>
<evidence type="ECO:0000256" key="1">
    <source>
        <dbReference type="SAM" id="MobiDB-lite"/>
    </source>
</evidence>
<reference evidence="2 3" key="1">
    <citation type="journal article" date="2021" name="bioRxiv">
        <title>The Gossypium anomalum genome as a resource for cotton improvement and evolutionary analysis of hybrid incompatibility.</title>
        <authorList>
            <person name="Grover C.E."/>
            <person name="Yuan D."/>
            <person name="Arick M.A."/>
            <person name="Miller E.R."/>
            <person name="Hu G."/>
            <person name="Peterson D.G."/>
            <person name="Wendel J.F."/>
            <person name="Udall J.A."/>
        </authorList>
    </citation>
    <scope>NUCLEOTIDE SEQUENCE [LARGE SCALE GENOMIC DNA]</scope>
    <source>
        <strain evidence="2">JFW-Udall</strain>
        <tissue evidence="2">Leaf</tissue>
    </source>
</reference>
<dbReference type="Proteomes" id="UP000701853">
    <property type="component" value="Chromosome 11"/>
</dbReference>
<dbReference type="OrthoDB" id="1746415at2759"/>
<proteinExistence type="predicted"/>
<organism evidence="2 3">
    <name type="scientific">Gossypium anomalum</name>
    <dbReference type="NCBI Taxonomy" id="47600"/>
    <lineage>
        <taxon>Eukaryota</taxon>
        <taxon>Viridiplantae</taxon>
        <taxon>Streptophyta</taxon>
        <taxon>Embryophyta</taxon>
        <taxon>Tracheophyta</taxon>
        <taxon>Spermatophyta</taxon>
        <taxon>Magnoliopsida</taxon>
        <taxon>eudicotyledons</taxon>
        <taxon>Gunneridae</taxon>
        <taxon>Pentapetalae</taxon>
        <taxon>rosids</taxon>
        <taxon>malvids</taxon>
        <taxon>Malvales</taxon>
        <taxon>Malvaceae</taxon>
        <taxon>Malvoideae</taxon>
        <taxon>Gossypium</taxon>
    </lineage>
</organism>
<gene>
    <name evidence="2" type="ORF">CXB51_031015</name>
</gene>
<name>A0A8J5YX76_9ROSI</name>